<dbReference type="Proteomes" id="UP000789525">
    <property type="component" value="Unassembled WGS sequence"/>
</dbReference>
<dbReference type="EMBL" id="CAJVPT010025598">
    <property type="protein sequence ID" value="CAG8675623.1"/>
    <property type="molecule type" value="Genomic_DNA"/>
</dbReference>
<gene>
    <name evidence="1" type="ORF">ACOLOM_LOCUS9120</name>
</gene>
<name>A0ACA9NU58_9GLOM</name>
<organism evidence="1 2">
    <name type="scientific">Acaulospora colombiana</name>
    <dbReference type="NCBI Taxonomy" id="27376"/>
    <lineage>
        <taxon>Eukaryota</taxon>
        <taxon>Fungi</taxon>
        <taxon>Fungi incertae sedis</taxon>
        <taxon>Mucoromycota</taxon>
        <taxon>Glomeromycotina</taxon>
        <taxon>Glomeromycetes</taxon>
        <taxon>Diversisporales</taxon>
        <taxon>Acaulosporaceae</taxon>
        <taxon>Acaulospora</taxon>
    </lineage>
</organism>
<accession>A0ACA9NU58</accession>
<comment type="caution">
    <text evidence="1">The sequence shown here is derived from an EMBL/GenBank/DDBJ whole genome shotgun (WGS) entry which is preliminary data.</text>
</comment>
<evidence type="ECO:0000313" key="2">
    <source>
        <dbReference type="Proteomes" id="UP000789525"/>
    </source>
</evidence>
<keyword evidence="2" id="KW-1185">Reference proteome</keyword>
<sequence length="138" mass="15897">MRYIRKRYPPQVLPPVTEDEDDLTEYDWVEMKRAAKKKPVLYEIWIDIQNRVMSEDATAQVGSRGARSGKGGWPLAYIPDPSRLDILIRMPTQLPQPSTTPLDSNEIEPQHEVWAEEIDRERKAALSYPQQYGVTSQG</sequence>
<proteinExistence type="predicted"/>
<evidence type="ECO:0000313" key="1">
    <source>
        <dbReference type="EMBL" id="CAG8675623.1"/>
    </source>
</evidence>
<reference evidence="1" key="1">
    <citation type="submission" date="2021-06" db="EMBL/GenBank/DDBJ databases">
        <authorList>
            <person name="Kallberg Y."/>
            <person name="Tangrot J."/>
            <person name="Rosling A."/>
        </authorList>
    </citation>
    <scope>NUCLEOTIDE SEQUENCE</scope>
    <source>
        <strain evidence="1">CL356</strain>
    </source>
</reference>
<protein>
    <submittedName>
        <fullName evidence="1">1069_t:CDS:1</fullName>
    </submittedName>
</protein>